<reference evidence="2" key="1">
    <citation type="submission" date="2018-11" db="EMBL/GenBank/DDBJ databases">
        <authorList>
            <consortium name="Pathogen Informatics"/>
        </authorList>
    </citation>
    <scope>NUCLEOTIDE SEQUENCE</scope>
</reference>
<protein>
    <submittedName>
        <fullName evidence="2">Uncharacterized protein</fullName>
    </submittedName>
</protein>
<accession>A0A3S5CV82</accession>
<evidence type="ECO:0000256" key="1">
    <source>
        <dbReference type="SAM" id="MobiDB-lite"/>
    </source>
</evidence>
<name>A0A3S5CV82_9PLAT</name>
<evidence type="ECO:0000313" key="3">
    <source>
        <dbReference type="Proteomes" id="UP000784294"/>
    </source>
</evidence>
<evidence type="ECO:0000313" key="2">
    <source>
        <dbReference type="EMBL" id="VEL41465.1"/>
    </source>
</evidence>
<comment type="caution">
    <text evidence="2">The sequence shown here is derived from an EMBL/GenBank/DDBJ whole genome shotgun (WGS) entry which is preliminary data.</text>
</comment>
<dbReference type="Proteomes" id="UP000784294">
    <property type="component" value="Unassembled WGS sequence"/>
</dbReference>
<dbReference type="EMBL" id="CAAALY010269442">
    <property type="protein sequence ID" value="VEL41465.1"/>
    <property type="molecule type" value="Genomic_DNA"/>
</dbReference>
<feature type="region of interest" description="Disordered" evidence="1">
    <location>
        <begin position="75"/>
        <end position="108"/>
    </location>
</feature>
<gene>
    <name evidence="2" type="ORF">PXEA_LOCUS34905</name>
</gene>
<dbReference type="AlphaFoldDB" id="A0A3S5CV82"/>
<sequence>MVSVPSGAWTPSIIAPAQPTNMTKSPSSESCNHSSSSPTIINTAVSVSTTSSHCISNNPLAWCLPVSSAVTPTASLSPIPSGPLSSQRWSQLSGMGKPAPNATHLARPVTDSYDEPWDARHIRFVSEISG</sequence>
<keyword evidence="3" id="KW-1185">Reference proteome</keyword>
<feature type="compositionally biased region" description="Low complexity" evidence="1">
    <location>
        <begin position="75"/>
        <end position="86"/>
    </location>
</feature>
<proteinExistence type="predicted"/>
<feature type="compositionally biased region" description="Low complexity" evidence="1">
    <location>
        <begin position="25"/>
        <end position="37"/>
    </location>
</feature>
<organism evidence="2 3">
    <name type="scientific">Protopolystoma xenopodis</name>
    <dbReference type="NCBI Taxonomy" id="117903"/>
    <lineage>
        <taxon>Eukaryota</taxon>
        <taxon>Metazoa</taxon>
        <taxon>Spiralia</taxon>
        <taxon>Lophotrochozoa</taxon>
        <taxon>Platyhelminthes</taxon>
        <taxon>Monogenea</taxon>
        <taxon>Polyopisthocotylea</taxon>
        <taxon>Polystomatidea</taxon>
        <taxon>Polystomatidae</taxon>
        <taxon>Protopolystoma</taxon>
    </lineage>
</organism>
<feature type="region of interest" description="Disordered" evidence="1">
    <location>
        <begin position="1"/>
        <end position="39"/>
    </location>
</feature>